<proteinExistence type="predicted"/>
<protein>
    <submittedName>
        <fullName evidence="2">Uncharacterized protein</fullName>
    </submittedName>
</protein>
<evidence type="ECO:0000313" key="2">
    <source>
        <dbReference type="EMBL" id="KLU85688.1"/>
    </source>
</evidence>
<feature type="region of interest" description="Disordered" evidence="1">
    <location>
        <begin position="337"/>
        <end position="356"/>
    </location>
</feature>
<reference evidence="2" key="1">
    <citation type="submission" date="2010-05" db="EMBL/GenBank/DDBJ databases">
        <title>The Genome Sequence of Magnaporthe poae strain ATCC 64411.</title>
        <authorList>
            <consortium name="The Broad Institute Genome Sequencing Platform"/>
            <consortium name="Broad Institute Genome Sequencing Center for Infectious Disease"/>
            <person name="Ma L.-J."/>
            <person name="Dead R."/>
            <person name="Young S."/>
            <person name="Zeng Q."/>
            <person name="Koehrsen M."/>
            <person name="Alvarado L."/>
            <person name="Berlin A."/>
            <person name="Chapman S.B."/>
            <person name="Chen Z."/>
            <person name="Freedman E."/>
            <person name="Gellesch M."/>
            <person name="Goldberg J."/>
            <person name="Griggs A."/>
            <person name="Gujja S."/>
            <person name="Heilman E.R."/>
            <person name="Heiman D."/>
            <person name="Hepburn T."/>
            <person name="Howarth C."/>
            <person name="Jen D."/>
            <person name="Larson L."/>
            <person name="Mehta T."/>
            <person name="Neiman D."/>
            <person name="Pearson M."/>
            <person name="Roberts A."/>
            <person name="Saif S."/>
            <person name="Shea T."/>
            <person name="Shenoy N."/>
            <person name="Sisk P."/>
            <person name="Stolte C."/>
            <person name="Sykes S."/>
            <person name="Walk T."/>
            <person name="White J."/>
            <person name="Yandava C."/>
            <person name="Haas B."/>
            <person name="Nusbaum C."/>
            <person name="Birren B."/>
        </authorList>
    </citation>
    <scope>NUCLEOTIDE SEQUENCE</scope>
    <source>
        <strain evidence="2">ATCC 64411</strain>
    </source>
</reference>
<gene>
    <name evidence="2" type="ORF">MAPG_04710</name>
</gene>
<reference evidence="2" key="2">
    <citation type="submission" date="2011-03" db="EMBL/GenBank/DDBJ databases">
        <title>Annotation of Magnaporthe poae ATCC 64411.</title>
        <authorList>
            <person name="Ma L.-J."/>
            <person name="Dead R."/>
            <person name="Young S.K."/>
            <person name="Zeng Q."/>
            <person name="Gargeya S."/>
            <person name="Fitzgerald M."/>
            <person name="Haas B."/>
            <person name="Abouelleil A."/>
            <person name="Alvarado L."/>
            <person name="Arachchi H.M."/>
            <person name="Berlin A."/>
            <person name="Brown A."/>
            <person name="Chapman S.B."/>
            <person name="Chen Z."/>
            <person name="Dunbar C."/>
            <person name="Freedman E."/>
            <person name="Gearin G."/>
            <person name="Gellesch M."/>
            <person name="Goldberg J."/>
            <person name="Griggs A."/>
            <person name="Gujja S."/>
            <person name="Heiman D."/>
            <person name="Howarth C."/>
            <person name="Larson L."/>
            <person name="Lui A."/>
            <person name="MacDonald P.J.P."/>
            <person name="Mehta T."/>
            <person name="Montmayeur A."/>
            <person name="Murphy C."/>
            <person name="Neiman D."/>
            <person name="Pearson M."/>
            <person name="Priest M."/>
            <person name="Roberts A."/>
            <person name="Saif S."/>
            <person name="Shea T."/>
            <person name="Shenoy N."/>
            <person name="Sisk P."/>
            <person name="Stolte C."/>
            <person name="Sykes S."/>
            <person name="Yandava C."/>
            <person name="Wortman J."/>
            <person name="Nusbaum C."/>
            <person name="Birren B."/>
        </authorList>
    </citation>
    <scope>NUCLEOTIDE SEQUENCE</scope>
    <source>
        <strain evidence="2">ATCC 64411</strain>
    </source>
</reference>
<dbReference type="AlphaFoldDB" id="A0A0H2TP70"/>
<dbReference type="EMBL" id="GL876968">
    <property type="protein sequence ID" value="KLU85688.1"/>
    <property type="molecule type" value="Genomic_DNA"/>
</dbReference>
<feature type="compositionally biased region" description="Acidic residues" evidence="1">
    <location>
        <begin position="338"/>
        <end position="351"/>
    </location>
</feature>
<evidence type="ECO:0000256" key="1">
    <source>
        <dbReference type="SAM" id="MobiDB-lite"/>
    </source>
</evidence>
<sequence>MRKAIQCDGAVLTARSGDPPRLWRPPLPPPQTYLSSVGEITCGPTLILTPANTAIQTWKELTENFSQRRVMISYGNAHEPETAKIVIVSSYYTFAARYSKVATEGVYHNRHRDIRQYDTVVWRRLKGNRMRATPPPAQADSPGGSSGKLPAIDKADLTHNDTYDRRRATDSSKPRSDSTQGLSPDPNTASWLLHYHPHRQPDDRYTWVRRHDLGSGRASKSPRPSCVTLEELEEPDFRKTPDGFKYWLLAPSSMANMSDRGTPDKFSQMLFQATDIFTLRRGMDTMLTLPNGTRVFPRDAVPRSRILNKEIRFGLRHAEVVQETNEIPANIKFVHSDAEDDDPAIPGEDDQTPGPGMSISLIRALTLLASCFNAWRMLPHTSGHLRDMDPAVLASSVQSHLAAKGVNLPSKRQVQKAILGKGMGESAKLGSELVEACTGDIGVQGAHIQVLDLGVPLFLDALSLGRRNL</sequence>
<name>A0A0H2TP70_MAGP6</name>
<feature type="compositionally biased region" description="Basic and acidic residues" evidence="1">
    <location>
        <begin position="151"/>
        <end position="176"/>
    </location>
</feature>
<dbReference type="VEuPathDB" id="FungiDB:MAPG_04710"/>
<organism evidence="2">
    <name type="scientific">Magnaporthiopsis poae (strain ATCC 64411 / 73-15)</name>
    <name type="common">Kentucky bluegrass fungus</name>
    <name type="synonym">Magnaporthe poae</name>
    <dbReference type="NCBI Taxonomy" id="644358"/>
    <lineage>
        <taxon>Eukaryota</taxon>
        <taxon>Fungi</taxon>
        <taxon>Dikarya</taxon>
        <taxon>Ascomycota</taxon>
        <taxon>Pezizomycotina</taxon>
        <taxon>Sordariomycetes</taxon>
        <taxon>Sordariomycetidae</taxon>
        <taxon>Magnaporthales</taxon>
        <taxon>Magnaporthaceae</taxon>
        <taxon>Magnaporthiopsis</taxon>
    </lineage>
</organism>
<feature type="non-terminal residue" evidence="2">
    <location>
        <position position="469"/>
    </location>
</feature>
<accession>A0A0H2TP70</accession>
<feature type="region of interest" description="Disordered" evidence="1">
    <location>
        <begin position="129"/>
        <end position="193"/>
    </location>
</feature>
<feature type="compositionally biased region" description="Polar residues" evidence="1">
    <location>
        <begin position="177"/>
        <end position="190"/>
    </location>
</feature>